<dbReference type="InterPro" id="IPR050863">
    <property type="entry name" value="CenT-Element_Derived"/>
</dbReference>
<dbReference type="PANTHER" id="PTHR19303">
    <property type="entry name" value="TRANSPOSON"/>
    <property type="match status" value="1"/>
</dbReference>
<keyword evidence="5" id="KW-1185">Reference proteome</keyword>
<dbReference type="STRING" id="112268.A0A182VSM6"/>
<dbReference type="AlphaFoldDB" id="A0A182VSM6"/>
<feature type="region of interest" description="Disordered" evidence="2">
    <location>
        <begin position="383"/>
        <end position="412"/>
    </location>
</feature>
<dbReference type="GO" id="GO:0005634">
    <property type="term" value="C:nucleus"/>
    <property type="evidence" value="ECO:0007669"/>
    <property type="project" value="TreeGrafter"/>
</dbReference>
<dbReference type="InterPro" id="IPR004875">
    <property type="entry name" value="DDE_SF_endonuclease_dom"/>
</dbReference>
<feature type="compositionally biased region" description="Polar residues" evidence="2">
    <location>
        <begin position="383"/>
        <end position="395"/>
    </location>
</feature>
<dbReference type="InterPro" id="IPR036397">
    <property type="entry name" value="RNaseH_sf"/>
</dbReference>
<dbReference type="Gene3D" id="3.30.420.10">
    <property type="entry name" value="Ribonuclease H-like superfamily/Ribonuclease H"/>
    <property type="match status" value="1"/>
</dbReference>
<dbReference type="Pfam" id="PF03184">
    <property type="entry name" value="DDE_1"/>
    <property type="match status" value="1"/>
</dbReference>
<feature type="domain" description="HTH CENPB-type" evidence="3">
    <location>
        <begin position="45"/>
        <end position="120"/>
    </location>
</feature>
<dbReference type="PROSITE" id="PS51253">
    <property type="entry name" value="HTH_CENPB"/>
    <property type="match status" value="1"/>
</dbReference>
<organism evidence="4 5">
    <name type="scientific">Anopheles minimus</name>
    <dbReference type="NCBI Taxonomy" id="112268"/>
    <lineage>
        <taxon>Eukaryota</taxon>
        <taxon>Metazoa</taxon>
        <taxon>Ecdysozoa</taxon>
        <taxon>Arthropoda</taxon>
        <taxon>Hexapoda</taxon>
        <taxon>Insecta</taxon>
        <taxon>Pterygota</taxon>
        <taxon>Neoptera</taxon>
        <taxon>Endopterygota</taxon>
        <taxon>Diptera</taxon>
        <taxon>Nematocera</taxon>
        <taxon>Culicoidea</taxon>
        <taxon>Culicidae</taxon>
        <taxon>Anophelinae</taxon>
        <taxon>Anopheles</taxon>
    </lineage>
</organism>
<feature type="compositionally biased region" description="Low complexity" evidence="2">
    <location>
        <begin position="396"/>
        <end position="412"/>
    </location>
</feature>
<reference evidence="4" key="2">
    <citation type="submission" date="2020-05" db="UniProtKB">
        <authorList>
            <consortium name="EnsemblMetazoa"/>
        </authorList>
    </citation>
    <scope>IDENTIFICATION</scope>
    <source>
        <strain evidence="4">MINIMUS1</strain>
    </source>
</reference>
<keyword evidence="1" id="KW-0238">DNA-binding</keyword>
<evidence type="ECO:0000259" key="3">
    <source>
        <dbReference type="PROSITE" id="PS51253"/>
    </source>
</evidence>
<dbReference type="Pfam" id="PF03221">
    <property type="entry name" value="HTH_Tnp_Tc5"/>
    <property type="match status" value="1"/>
</dbReference>
<dbReference type="PANTHER" id="PTHR19303:SF74">
    <property type="entry name" value="POGO TRANSPOSABLE ELEMENT WITH KRAB DOMAIN"/>
    <property type="match status" value="1"/>
</dbReference>
<evidence type="ECO:0000256" key="1">
    <source>
        <dbReference type="ARBA" id="ARBA00023125"/>
    </source>
</evidence>
<evidence type="ECO:0000313" key="5">
    <source>
        <dbReference type="Proteomes" id="UP000075920"/>
    </source>
</evidence>
<dbReference type="GO" id="GO:0003677">
    <property type="term" value="F:DNA binding"/>
    <property type="evidence" value="ECO:0007669"/>
    <property type="project" value="UniProtKB-KW"/>
</dbReference>
<dbReference type="InterPro" id="IPR006600">
    <property type="entry name" value="HTH_CenpB_DNA-bd_dom"/>
</dbReference>
<dbReference type="EnsemblMetazoa" id="AMIN001066-RA">
    <property type="protein sequence ID" value="AMIN001066-PA"/>
    <property type="gene ID" value="AMIN001066"/>
</dbReference>
<sequence length="438" mass="50061">MTASHRFQEDVLKQCMRSIQEQNLSVYSASKKFGIPPSKCRYCLSNHWKNKPTPGPNTCQIVQWLQQMQHRGFPVSRKTLLTKVASFLKANNRQTTFKNNQPGRKWLALFLRRNKNLSFRKPETITSASSRISENDIRSWFENITNWLTMNNFIQFLHDPSRVFNGDETSFNLHSKTKEVIVVKGSKNVYEIEQASGRQNVTVMFTFSADGNVVHPHVILPGKRIRKEIAQGFPANWGLGQSERGWMDTNNFREYIIKVFHPWLVARGVQCPVILFLDGHSSHKSIEVADVCQLLGIILISLYPNKTHIIQPADVAVFKPLKEKWRDLLRQTFPLKHFGPVLQDAVMFGIKAESIQNGFRVCGFYPFGPENVDFSKCLNVPEQNNSTNRIQEPGTQSVSSPQISVPPIQNPSQNHLTQALGNNSYTYFENTSSQNETH</sequence>
<protein>
    <recommendedName>
        <fullName evidence="3">HTH CENPB-type domain-containing protein</fullName>
    </recommendedName>
</protein>
<accession>A0A182VSM6</accession>
<evidence type="ECO:0000256" key="2">
    <source>
        <dbReference type="SAM" id="MobiDB-lite"/>
    </source>
</evidence>
<evidence type="ECO:0000313" key="4">
    <source>
        <dbReference type="EnsemblMetazoa" id="AMIN001066-PA"/>
    </source>
</evidence>
<name>A0A182VSM6_9DIPT</name>
<reference evidence="5" key="1">
    <citation type="submission" date="2013-03" db="EMBL/GenBank/DDBJ databases">
        <title>The Genome Sequence of Anopheles minimus MINIMUS1.</title>
        <authorList>
            <consortium name="The Broad Institute Genomics Platform"/>
            <person name="Neafsey D.E."/>
            <person name="Walton C."/>
            <person name="Walker B."/>
            <person name="Young S.K."/>
            <person name="Zeng Q."/>
            <person name="Gargeya S."/>
            <person name="Fitzgerald M."/>
            <person name="Haas B."/>
            <person name="Abouelleil A."/>
            <person name="Allen A.W."/>
            <person name="Alvarado L."/>
            <person name="Arachchi H.M."/>
            <person name="Berlin A.M."/>
            <person name="Chapman S.B."/>
            <person name="Gainer-Dewar J."/>
            <person name="Goldberg J."/>
            <person name="Griggs A."/>
            <person name="Gujja S."/>
            <person name="Hansen M."/>
            <person name="Howarth C."/>
            <person name="Imamovic A."/>
            <person name="Ireland A."/>
            <person name="Larimer J."/>
            <person name="McCowan C."/>
            <person name="Murphy C."/>
            <person name="Pearson M."/>
            <person name="Poon T.W."/>
            <person name="Priest M."/>
            <person name="Roberts A."/>
            <person name="Saif S."/>
            <person name="Shea T."/>
            <person name="Sisk P."/>
            <person name="Sykes S."/>
            <person name="Wortman J."/>
            <person name="Nusbaum C."/>
            <person name="Birren B."/>
        </authorList>
    </citation>
    <scope>NUCLEOTIDE SEQUENCE [LARGE SCALE GENOMIC DNA]</scope>
    <source>
        <strain evidence="5">MINIMUS1</strain>
    </source>
</reference>
<dbReference type="VEuPathDB" id="VectorBase:AMIN001066"/>
<dbReference type="Proteomes" id="UP000075920">
    <property type="component" value="Unassembled WGS sequence"/>
</dbReference>
<proteinExistence type="predicted"/>